<evidence type="ECO:0000313" key="3">
    <source>
        <dbReference type="Proteomes" id="UP001607303"/>
    </source>
</evidence>
<organism evidence="2 3">
    <name type="scientific">Vespula maculifrons</name>
    <name type="common">Eastern yellow jacket</name>
    <name type="synonym">Wasp</name>
    <dbReference type="NCBI Taxonomy" id="7453"/>
    <lineage>
        <taxon>Eukaryota</taxon>
        <taxon>Metazoa</taxon>
        <taxon>Ecdysozoa</taxon>
        <taxon>Arthropoda</taxon>
        <taxon>Hexapoda</taxon>
        <taxon>Insecta</taxon>
        <taxon>Pterygota</taxon>
        <taxon>Neoptera</taxon>
        <taxon>Endopterygota</taxon>
        <taxon>Hymenoptera</taxon>
        <taxon>Apocrita</taxon>
        <taxon>Aculeata</taxon>
        <taxon>Vespoidea</taxon>
        <taxon>Vespidae</taxon>
        <taxon>Vespinae</taxon>
        <taxon>Vespula</taxon>
    </lineage>
</organism>
<name>A0ABD2C548_VESMC</name>
<keyword evidence="1" id="KW-0812">Transmembrane</keyword>
<evidence type="ECO:0000256" key="1">
    <source>
        <dbReference type="SAM" id="Phobius"/>
    </source>
</evidence>
<keyword evidence="1" id="KW-1133">Transmembrane helix</keyword>
<feature type="transmembrane region" description="Helical" evidence="1">
    <location>
        <begin position="21"/>
        <end position="41"/>
    </location>
</feature>
<keyword evidence="3" id="KW-1185">Reference proteome</keyword>
<dbReference type="EMBL" id="JAYRBN010000061">
    <property type="protein sequence ID" value="KAL2739518.1"/>
    <property type="molecule type" value="Genomic_DNA"/>
</dbReference>
<gene>
    <name evidence="2" type="ORF">V1477_010907</name>
</gene>
<keyword evidence="1" id="KW-0472">Membrane</keyword>
<reference evidence="2 3" key="1">
    <citation type="journal article" date="2024" name="Ann. Entomol. Soc. Am.">
        <title>Genomic analyses of the southern and eastern yellowjacket wasps (Hymenoptera: Vespidae) reveal evolutionary signatures of social life.</title>
        <authorList>
            <person name="Catto M.A."/>
            <person name="Caine P.B."/>
            <person name="Orr S.E."/>
            <person name="Hunt B.G."/>
            <person name="Goodisman M.A.D."/>
        </authorList>
    </citation>
    <scope>NUCLEOTIDE SEQUENCE [LARGE SCALE GENOMIC DNA]</scope>
    <source>
        <strain evidence="2">232</strain>
        <tissue evidence="2">Head and thorax</tissue>
    </source>
</reference>
<accession>A0ABD2C548</accession>
<proteinExistence type="predicted"/>
<comment type="caution">
    <text evidence="2">The sequence shown here is derived from an EMBL/GenBank/DDBJ whole genome shotgun (WGS) entry which is preliminary data.</text>
</comment>
<protein>
    <submittedName>
        <fullName evidence="2">Uncharacterized protein</fullName>
    </submittedName>
</protein>
<evidence type="ECO:0000313" key="2">
    <source>
        <dbReference type="EMBL" id="KAL2739518.1"/>
    </source>
</evidence>
<sequence>MLSLRRRQKSWKRFFVQTNTFQIYIYKYALDYFISLIISYIHTLYRLIYPKNHGIFTKLA</sequence>
<dbReference type="Proteomes" id="UP001607303">
    <property type="component" value="Unassembled WGS sequence"/>
</dbReference>
<dbReference type="AlphaFoldDB" id="A0ABD2C548"/>